<keyword evidence="2" id="KW-1185">Reference proteome</keyword>
<reference evidence="1" key="1">
    <citation type="submission" date="2018-11" db="EMBL/GenBank/DDBJ databases">
        <authorList>
            <consortium name="Pathogen Informatics"/>
        </authorList>
    </citation>
    <scope>NUCLEOTIDE SEQUENCE</scope>
</reference>
<dbReference type="EMBL" id="CAAALY010261153">
    <property type="protein sequence ID" value="VEL39396.1"/>
    <property type="molecule type" value="Genomic_DNA"/>
</dbReference>
<dbReference type="AlphaFoldDB" id="A0A3S5BTN3"/>
<sequence length="144" mass="16212">MHFEATVNFLFLSAIQQEGLILLCQNTYRIRRHCLLFLSLKILPLCLRVSSLDASIRLQEFPILNRSSDLLLVSPLVTDRLCVLRLSVSALLSPPSRRHAVARLAECFPPRGCERQCRVDRWDGGCIGEKMCVAALHRVDGLIG</sequence>
<comment type="caution">
    <text evidence="1">The sequence shown here is derived from an EMBL/GenBank/DDBJ whole genome shotgun (WGS) entry which is preliminary data.</text>
</comment>
<dbReference type="Proteomes" id="UP000784294">
    <property type="component" value="Unassembled WGS sequence"/>
</dbReference>
<gene>
    <name evidence="1" type="ORF">PXEA_LOCUS32836</name>
</gene>
<accession>A0A3S5BTN3</accession>
<organism evidence="1 2">
    <name type="scientific">Protopolystoma xenopodis</name>
    <dbReference type="NCBI Taxonomy" id="117903"/>
    <lineage>
        <taxon>Eukaryota</taxon>
        <taxon>Metazoa</taxon>
        <taxon>Spiralia</taxon>
        <taxon>Lophotrochozoa</taxon>
        <taxon>Platyhelminthes</taxon>
        <taxon>Monogenea</taxon>
        <taxon>Polyopisthocotylea</taxon>
        <taxon>Polystomatidea</taxon>
        <taxon>Polystomatidae</taxon>
        <taxon>Protopolystoma</taxon>
    </lineage>
</organism>
<evidence type="ECO:0000313" key="1">
    <source>
        <dbReference type="EMBL" id="VEL39396.1"/>
    </source>
</evidence>
<evidence type="ECO:0000313" key="2">
    <source>
        <dbReference type="Proteomes" id="UP000784294"/>
    </source>
</evidence>
<name>A0A3S5BTN3_9PLAT</name>
<proteinExistence type="predicted"/>
<protein>
    <submittedName>
        <fullName evidence="1">Uncharacterized protein</fullName>
    </submittedName>
</protein>